<gene>
    <name evidence="5" type="ORF">K8V35_06685</name>
</gene>
<dbReference type="Gene3D" id="2.40.100.10">
    <property type="entry name" value="Cyclophilin-like"/>
    <property type="match status" value="1"/>
</dbReference>
<organism evidence="5 6">
    <name type="scientific">Aliicoccus persicus</name>
    <dbReference type="NCBI Taxonomy" id="930138"/>
    <lineage>
        <taxon>Bacteria</taxon>
        <taxon>Bacillati</taxon>
        <taxon>Bacillota</taxon>
        <taxon>Bacilli</taxon>
        <taxon>Bacillales</taxon>
        <taxon>Staphylococcaceae</taxon>
        <taxon>Aliicoccus</taxon>
    </lineage>
</organism>
<proteinExistence type="predicted"/>
<dbReference type="EMBL" id="DYYI01000072">
    <property type="protein sequence ID" value="HJE20022.1"/>
    <property type="molecule type" value="Genomic_DNA"/>
</dbReference>
<dbReference type="PANTHER" id="PTHR43309">
    <property type="entry name" value="5-OXOPROLINASE SUBUNIT C"/>
    <property type="match status" value="1"/>
</dbReference>
<evidence type="ECO:0000256" key="1">
    <source>
        <dbReference type="ARBA" id="ARBA00022741"/>
    </source>
</evidence>
<dbReference type="InterPro" id="IPR029000">
    <property type="entry name" value="Cyclophilin-like_dom_sf"/>
</dbReference>
<reference evidence="5" key="2">
    <citation type="submission" date="2021-09" db="EMBL/GenBank/DDBJ databases">
        <authorList>
            <person name="Gilroy R."/>
        </authorList>
    </citation>
    <scope>NUCLEOTIDE SEQUENCE</scope>
    <source>
        <strain evidence="5">6019</strain>
    </source>
</reference>
<feature type="domain" description="Carboxyltransferase" evidence="4">
    <location>
        <begin position="24"/>
        <end position="294"/>
    </location>
</feature>
<protein>
    <submittedName>
        <fullName evidence="5">Biotin-dependent carboxyltransferase family protein</fullName>
    </submittedName>
</protein>
<dbReference type="GO" id="GO:0016787">
    <property type="term" value="F:hydrolase activity"/>
    <property type="evidence" value="ECO:0007669"/>
    <property type="project" value="UniProtKB-KW"/>
</dbReference>
<keyword evidence="1" id="KW-0547">Nucleotide-binding</keyword>
<dbReference type="AlphaFoldDB" id="A0A921JBH6"/>
<dbReference type="InterPro" id="IPR052708">
    <property type="entry name" value="PxpC"/>
</dbReference>
<dbReference type="PANTHER" id="PTHR43309:SF5">
    <property type="entry name" value="5-OXOPROLINASE SUBUNIT C"/>
    <property type="match status" value="1"/>
</dbReference>
<dbReference type="Proteomes" id="UP000763505">
    <property type="component" value="Unassembled WGS sequence"/>
</dbReference>
<evidence type="ECO:0000259" key="4">
    <source>
        <dbReference type="SMART" id="SM00797"/>
    </source>
</evidence>
<name>A0A921JBH6_9STAP</name>
<comment type="caution">
    <text evidence="5">The sequence shown here is derived from an EMBL/GenBank/DDBJ whole genome shotgun (WGS) entry which is preliminary data.</text>
</comment>
<accession>A0A921JBH6</accession>
<dbReference type="NCBIfam" id="TIGR00724">
    <property type="entry name" value="urea_amlyse_rel"/>
    <property type="match status" value="1"/>
</dbReference>
<dbReference type="SMART" id="SM00797">
    <property type="entry name" value="AHS2"/>
    <property type="match status" value="1"/>
</dbReference>
<dbReference type="GO" id="GO:0005524">
    <property type="term" value="F:ATP binding"/>
    <property type="evidence" value="ECO:0007669"/>
    <property type="project" value="UniProtKB-KW"/>
</dbReference>
<evidence type="ECO:0000256" key="3">
    <source>
        <dbReference type="ARBA" id="ARBA00022840"/>
    </source>
</evidence>
<evidence type="ECO:0000256" key="2">
    <source>
        <dbReference type="ARBA" id="ARBA00022801"/>
    </source>
</evidence>
<dbReference type="SUPFAM" id="SSF50891">
    <property type="entry name" value="Cyclophilin-like"/>
    <property type="match status" value="1"/>
</dbReference>
<keyword evidence="3" id="KW-0067">ATP-binding</keyword>
<dbReference type="Pfam" id="PF02626">
    <property type="entry name" value="CT_A_B"/>
    <property type="match status" value="1"/>
</dbReference>
<reference evidence="5" key="1">
    <citation type="journal article" date="2021" name="PeerJ">
        <title>Extensive microbial diversity within the chicken gut microbiome revealed by metagenomics and culture.</title>
        <authorList>
            <person name="Gilroy R."/>
            <person name="Ravi A."/>
            <person name="Getino M."/>
            <person name="Pursley I."/>
            <person name="Horton D.L."/>
            <person name="Alikhan N.F."/>
            <person name="Baker D."/>
            <person name="Gharbi K."/>
            <person name="Hall N."/>
            <person name="Watson M."/>
            <person name="Adriaenssens E.M."/>
            <person name="Foster-Nyarko E."/>
            <person name="Jarju S."/>
            <person name="Secka A."/>
            <person name="Antonio M."/>
            <person name="Oren A."/>
            <person name="Chaudhuri R.R."/>
            <person name="La Ragione R."/>
            <person name="Hildebrand F."/>
            <person name="Pallen M.J."/>
        </authorList>
    </citation>
    <scope>NUCLEOTIDE SEQUENCE</scope>
    <source>
        <strain evidence="5">6019</strain>
    </source>
</reference>
<keyword evidence="2" id="KW-0378">Hydrolase</keyword>
<dbReference type="InterPro" id="IPR003778">
    <property type="entry name" value="CT_A_B"/>
</dbReference>
<evidence type="ECO:0000313" key="5">
    <source>
        <dbReference type="EMBL" id="HJE20022.1"/>
    </source>
</evidence>
<sequence>MTLIVKDGGLYSTVQDLGRYGYFEQGIPTSGAVDFKSHMLANALLGNDPNCATIEMTYIGAIFSLNSSNYICVVGADMGFSINGIEMPIGKVIKCSAGDEIAFGKAKTGMRAYLGIAGGFQTPVFLNSRSTHEKIGIRRPLKPGDEIITECTHEPKENVHLKYREEDKNIRIIKGEQFDYFNQSEFEKLFIHSLKISTQSDRMGFRLDGVTLKSDLGYDILSEPTTLGNIQVPANGKPIILLNERQTVGGYPKIATVIKADIPKLTQLQPGEPFSFLLVELEEARQHYKALMHKLRNNAFIENVKLAKHIETNRIKKHLNNKNI</sequence>
<evidence type="ECO:0000313" key="6">
    <source>
        <dbReference type="Proteomes" id="UP000763505"/>
    </source>
</evidence>